<accession>A0A1H3KUN3</accession>
<dbReference type="Pfam" id="PF01425">
    <property type="entry name" value="Amidase"/>
    <property type="match status" value="1"/>
</dbReference>
<comment type="similarity">
    <text evidence="1">Belongs to the amidase family.</text>
</comment>
<reference evidence="3 4" key="1">
    <citation type="submission" date="2016-10" db="EMBL/GenBank/DDBJ databases">
        <authorList>
            <person name="de Groot N.N."/>
        </authorList>
    </citation>
    <scope>NUCLEOTIDE SEQUENCE [LARGE SCALE GENOMIC DNA]</scope>
    <source>
        <strain evidence="3 4">DSM 24677</strain>
    </source>
</reference>
<keyword evidence="4" id="KW-1185">Reference proteome</keyword>
<dbReference type="EMBL" id="FNPR01000002">
    <property type="protein sequence ID" value="SDY55831.1"/>
    <property type="molecule type" value="Genomic_DNA"/>
</dbReference>
<evidence type="ECO:0000313" key="4">
    <source>
        <dbReference type="Proteomes" id="UP000199026"/>
    </source>
</evidence>
<dbReference type="InterPro" id="IPR036928">
    <property type="entry name" value="AS_sf"/>
</dbReference>
<evidence type="ECO:0000256" key="1">
    <source>
        <dbReference type="ARBA" id="ARBA00009199"/>
    </source>
</evidence>
<proteinExistence type="inferred from homology"/>
<dbReference type="AlphaFoldDB" id="A0A1H3KUN3"/>
<dbReference type="PROSITE" id="PS00571">
    <property type="entry name" value="AMIDASES"/>
    <property type="match status" value="1"/>
</dbReference>
<dbReference type="InterPro" id="IPR023631">
    <property type="entry name" value="Amidase_dom"/>
</dbReference>
<dbReference type="OrthoDB" id="9777859at2"/>
<organism evidence="3 4">
    <name type="scientific">Lentibacter algarum</name>
    <dbReference type="NCBI Taxonomy" id="576131"/>
    <lineage>
        <taxon>Bacteria</taxon>
        <taxon>Pseudomonadati</taxon>
        <taxon>Pseudomonadota</taxon>
        <taxon>Alphaproteobacteria</taxon>
        <taxon>Rhodobacterales</taxon>
        <taxon>Roseobacteraceae</taxon>
        <taxon>Lentibacter</taxon>
    </lineage>
</organism>
<dbReference type="STRING" id="576131.SAMN05444486_102761"/>
<evidence type="ECO:0000313" key="3">
    <source>
        <dbReference type="EMBL" id="SDY55831.1"/>
    </source>
</evidence>
<dbReference type="Gene3D" id="3.90.1300.10">
    <property type="entry name" value="Amidase signature (AS) domain"/>
    <property type="match status" value="1"/>
</dbReference>
<evidence type="ECO:0000259" key="2">
    <source>
        <dbReference type="Pfam" id="PF01425"/>
    </source>
</evidence>
<gene>
    <name evidence="3" type="ORF">SAMN05444486_102761</name>
</gene>
<dbReference type="Proteomes" id="UP000199026">
    <property type="component" value="Unassembled WGS sequence"/>
</dbReference>
<keyword evidence="3" id="KW-0378">Hydrolase</keyword>
<feature type="domain" description="Amidase" evidence="2">
    <location>
        <begin position="25"/>
        <end position="458"/>
    </location>
</feature>
<dbReference type="GO" id="GO:0016787">
    <property type="term" value="F:hydrolase activity"/>
    <property type="evidence" value="ECO:0007669"/>
    <property type="project" value="UniProtKB-KW"/>
</dbReference>
<dbReference type="PANTHER" id="PTHR11895:SF7">
    <property type="entry name" value="GLUTAMYL-TRNA(GLN) AMIDOTRANSFERASE SUBUNIT A, MITOCHONDRIAL"/>
    <property type="match status" value="1"/>
</dbReference>
<dbReference type="RefSeq" id="WP_089891019.1">
    <property type="nucleotide sequence ID" value="NZ_CALJFH010000015.1"/>
</dbReference>
<protein>
    <submittedName>
        <fullName evidence="3">Amidase/6-aminohexanoate-cyclic-dimer hydrolase</fullName>
    </submittedName>
</protein>
<sequence>MSDYHSHDATGLAELVTKGETTAHELLDMALAETRRLNPALNAVTMLAEDAARAAIEKGLPDGPLKGVPFLLKDLKCEARAYPTNNGSKYFEGHTWAYDSTMFTRIAATGVVSFARTTSPELGVGPVTEAQVYGGPTRNPWNLGRTSGGSSGGSGAAVAAGIVPAAHGSDGGGSVRIPAASCGLVGIKPTRARFPSGPASGEGWAGMAIDGFLTRSLRDNCTLMDAVTGPDLGAPYHAPYMAQSFTDARQTPSRKLKIRYVETTLDGRDIHSECLKAVKETAHILRDLGHDVEAYIPPKSLDVPQMMAAWTITVACGTALAIQNAAKARGEEVDQTQLEGVTRGALAYAKTLTGPDYLNAVNQIHAFGRRMAAEFLACDVLLTTTLAEPPCEVGRLKPDNEDFVAYRNGKGGVFDYSPFTAATNASGQPSMSLPLYWSDDHLPIGVHFAMAAGQDAALVSLAAELEVAANWAPMQAKLLAKGGIWPR</sequence>
<name>A0A1H3KUN3_9RHOB</name>
<dbReference type="SUPFAM" id="SSF75304">
    <property type="entry name" value="Amidase signature (AS) enzymes"/>
    <property type="match status" value="1"/>
</dbReference>
<dbReference type="InterPro" id="IPR000120">
    <property type="entry name" value="Amidase"/>
</dbReference>
<dbReference type="InterPro" id="IPR020556">
    <property type="entry name" value="Amidase_CS"/>
</dbReference>
<dbReference type="PANTHER" id="PTHR11895">
    <property type="entry name" value="TRANSAMIDASE"/>
    <property type="match status" value="1"/>
</dbReference>
<dbReference type="GeneID" id="78124821"/>